<dbReference type="InterPro" id="IPR001173">
    <property type="entry name" value="Glyco_trans_2-like"/>
</dbReference>
<feature type="domain" description="Glycosyltransferase 2-like" evidence="2">
    <location>
        <begin position="10"/>
        <end position="163"/>
    </location>
</feature>
<organism evidence="3">
    <name type="scientific">marine metagenome</name>
    <dbReference type="NCBI Taxonomy" id="408172"/>
    <lineage>
        <taxon>unclassified sequences</taxon>
        <taxon>metagenomes</taxon>
        <taxon>ecological metagenomes</taxon>
    </lineage>
</organism>
<evidence type="ECO:0000259" key="2">
    <source>
        <dbReference type="Pfam" id="PF00535"/>
    </source>
</evidence>
<protein>
    <recommendedName>
        <fullName evidence="2">Glycosyltransferase 2-like domain-containing protein</fullName>
    </recommendedName>
</protein>
<keyword evidence="1" id="KW-0472">Membrane</keyword>
<dbReference type="PANTHER" id="PTHR48090:SF7">
    <property type="entry name" value="RFBJ PROTEIN"/>
    <property type="match status" value="1"/>
</dbReference>
<dbReference type="InterPro" id="IPR050256">
    <property type="entry name" value="Glycosyltransferase_2"/>
</dbReference>
<keyword evidence="1" id="KW-1133">Transmembrane helix</keyword>
<dbReference type="PANTHER" id="PTHR48090">
    <property type="entry name" value="UNDECAPRENYL-PHOSPHATE 4-DEOXY-4-FORMAMIDO-L-ARABINOSE TRANSFERASE-RELATED"/>
    <property type="match status" value="1"/>
</dbReference>
<feature type="transmembrane region" description="Helical" evidence="1">
    <location>
        <begin position="261"/>
        <end position="289"/>
    </location>
</feature>
<name>A0A382CUJ3_9ZZZZ</name>
<feature type="transmembrane region" description="Helical" evidence="1">
    <location>
        <begin position="233"/>
        <end position="255"/>
    </location>
</feature>
<dbReference type="SUPFAM" id="SSF53448">
    <property type="entry name" value="Nucleotide-diphospho-sugar transferases"/>
    <property type="match status" value="1"/>
</dbReference>
<dbReference type="Pfam" id="PF00535">
    <property type="entry name" value="Glycos_transf_2"/>
    <property type="match status" value="1"/>
</dbReference>
<proteinExistence type="predicted"/>
<sequence>MSRLLYTLACIPAFNEEGAIGKLVKKTLSYVDSVVVCDDGSSDNTTKEAKDSGAYVIVHDENKGKGSALKSLFEHAKHSTADIIITIDGDGQFLPEEIKKLTKPIIEKTSDIVVGYRFDDQIEMPSYRKLGNKILDHATNIITSLPIRDTQSGFRAYSKKAVELIEFSNDGFTADSEILINASKNDLRISEEKITVIYDTGRRTSTKNPILHGSSVLGSLIEMILVKHPLKYLGIPGLTVLICGILFSFYTISIFNETQLLPIPFALVSIGILLLGFLLLLSSGILFAINRSVFHK</sequence>
<dbReference type="Gene3D" id="3.90.550.10">
    <property type="entry name" value="Spore Coat Polysaccharide Biosynthesis Protein SpsA, Chain A"/>
    <property type="match status" value="1"/>
</dbReference>
<keyword evidence="1" id="KW-0812">Transmembrane</keyword>
<evidence type="ECO:0000313" key="3">
    <source>
        <dbReference type="EMBL" id="SVB28987.1"/>
    </source>
</evidence>
<dbReference type="InterPro" id="IPR029044">
    <property type="entry name" value="Nucleotide-diphossugar_trans"/>
</dbReference>
<evidence type="ECO:0000256" key="1">
    <source>
        <dbReference type="SAM" id="Phobius"/>
    </source>
</evidence>
<reference evidence="3" key="1">
    <citation type="submission" date="2018-05" db="EMBL/GenBank/DDBJ databases">
        <authorList>
            <person name="Lanie J.A."/>
            <person name="Ng W.-L."/>
            <person name="Kazmierczak K.M."/>
            <person name="Andrzejewski T.M."/>
            <person name="Davidsen T.M."/>
            <person name="Wayne K.J."/>
            <person name="Tettelin H."/>
            <person name="Glass J.I."/>
            <person name="Rusch D."/>
            <person name="Podicherti R."/>
            <person name="Tsui H.-C.T."/>
            <person name="Winkler M.E."/>
        </authorList>
    </citation>
    <scope>NUCLEOTIDE SEQUENCE</scope>
</reference>
<gene>
    <name evidence="3" type="ORF">METZ01_LOCUS181841</name>
</gene>
<accession>A0A382CUJ3</accession>
<dbReference type="AlphaFoldDB" id="A0A382CUJ3"/>
<dbReference type="CDD" id="cd04179">
    <property type="entry name" value="DPM_DPG-synthase_like"/>
    <property type="match status" value="1"/>
</dbReference>
<dbReference type="EMBL" id="UINC01035877">
    <property type="protein sequence ID" value="SVB28987.1"/>
    <property type="molecule type" value="Genomic_DNA"/>
</dbReference>